<reference evidence="4" key="1">
    <citation type="submission" date="2014-05" db="EMBL/GenBank/DDBJ databases">
        <title>The genome and life-stage specific transcriptomes of Globodera pallida elucidate key aspects of plant parasitism by a cyst nematode.</title>
        <authorList>
            <person name="Cotton J.A."/>
            <person name="Lilley C.J."/>
            <person name="Jones L.M."/>
            <person name="Kikuchi T."/>
            <person name="Reid A.J."/>
            <person name="Thorpe P."/>
            <person name="Tsai I.J."/>
            <person name="Beasley H."/>
            <person name="Blok V."/>
            <person name="Cock P.J.A."/>
            <person name="Van den Akker S.E."/>
            <person name="Holroyd N."/>
            <person name="Hunt M."/>
            <person name="Mantelin S."/>
            <person name="Naghra H."/>
            <person name="Pain A."/>
            <person name="Palomares-Rius J.E."/>
            <person name="Zarowiecki M."/>
            <person name="Berriman M."/>
            <person name="Jones J.T."/>
            <person name="Urwin P.E."/>
        </authorList>
    </citation>
    <scope>NUCLEOTIDE SEQUENCE [LARGE SCALE GENOMIC DNA]</scope>
    <source>
        <strain evidence="4">Lindley</strain>
    </source>
</reference>
<dbReference type="AlphaFoldDB" id="A0A183C8B9"/>
<evidence type="ECO:0000313" key="4">
    <source>
        <dbReference type="Proteomes" id="UP000050741"/>
    </source>
</evidence>
<dbReference type="SUPFAM" id="SSF52833">
    <property type="entry name" value="Thioredoxin-like"/>
    <property type="match status" value="1"/>
</dbReference>
<dbReference type="Proteomes" id="UP000050741">
    <property type="component" value="Unassembled WGS sequence"/>
</dbReference>
<dbReference type="PANTHER" id="PTHR46115">
    <property type="entry name" value="THIOREDOXIN-LIKE PROTEIN 1"/>
    <property type="match status" value="1"/>
</dbReference>
<evidence type="ECO:0000256" key="1">
    <source>
        <dbReference type="ARBA" id="ARBA00023157"/>
    </source>
</evidence>
<organism evidence="4 5">
    <name type="scientific">Globodera pallida</name>
    <name type="common">Potato cyst nematode worm</name>
    <name type="synonym">Heterodera pallida</name>
    <dbReference type="NCBI Taxonomy" id="36090"/>
    <lineage>
        <taxon>Eukaryota</taxon>
        <taxon>Metazoa</taxon>
        <taxon>Ecdysozoa</taxon>
        <taxon>Nematoda</taxon>
        <taxon>Chromadorea</taxon>
        <taxon>Rhabditida</taxon>
        <taxon>Tylenchina</taxon>
        <taxon>Tylenchomorpha</taxon>
        <taxon>Tylenchoidea</taxon>
        <taxon>Heteroderidae</taxon>
        <taxon>Heteroderinae</taxon>
        <taxon>Globodera</taxon>
    </lineage>
</organism>
<keyword evidence="2" id="KW-0472">Membrane</keyword>
<dbReference type="CDD" id="cd02947">
    <property type="entry name" value="TRX_family"/>
    <property type="match status" value="1"/>
</dbReference>
<feature type="domain" description="Thioredoxin" evidence="3">
    <location>
        <begin position="7"/>
        <end position="44"/>
    </location>
</feature>
<proteinExistence type="predicted"/>
<evidence type="ECO:0000259" key="3">
    <source>
        <dbReference type="Pfam" id="PF00085"/>
    </source>
</evidence>
<accession>A0A183C8B9</accession>
<sequence>MTILHPKTKEELDGILANAGEKLVVIDFFATWCGPCRQMGPKFNVFFIVIILMQGSYLISIRPKDKYLIPGTQRANL</sequence>
<dbReference type="InterPro" id="IPR013766">
    <property type="entry name" value="Thioredoxin_domain"/>
</dbReference>
<dbReference type="Gene3D" id="3.40.30.10">
    <property type="entry name" value="Glutaredoxin"/>
    <property type="match status" value="1"/>
</dbReference>
<dbReference type="PROSITE" id="PS00194">
    <property type="entry name" value="THIOREDOXIN_1"/>
    <property type="match status" value="1"/>
</dbReference>
<keyword evidence="2" id="KW-0812">Transmembrane</keyword>
<keyword evidence="1" id="KW-1015">Disulfide bond</keyword>
<feature type="transmembrane region" description="Helical" evidence="2">
    <location>
        <begin position="43"/>
        <end position="61"/>
    </location>
</feature>
<protein>
    <submittedName>
        <fullName evidence="5">Thioredoxin domain-containing protein</fullName>
    </submittedName>
</protein>
<dbReference type="Pfam" id="PF00085">
    <property type="entry name" value="Thioredoxin"/>
    <property type="match status" value="1"/>
</dbReference>
<dbReference type="WBParaSite" id="GPLIN_000911500">
    <property type="protein sequence ID" value="GPLIN_000911500"/>
    <property type="gene ID" value="GPLIN_000911500"/>
</dbReference>
<reference evidence="5" key="2">
    <citation type="submission" date="2016-06" db="UniProtKB">
        <authorList>
            <consortium name="WormBaseParasite"/>
        </authorList>
    </citation>
    <scope>IDENTIFICATION</scope>
</reference>
<evidence type="ECO:0000313" key="5">
    <source>
        <dbReference type="WBParaSite" id="GPLIN_000911500"/>
    </source>
</evidence>
<keyword evidence="2" id="KW-1133">Transmembrane helix</keyword>
<name>A0A183C8B9_GLOPA</name>
<dbReference type="InterPro" id="IPR036249">
    <property type="entry name" value="Thioredoxin-like_sf"/>
</dbReference>
<evidence type="ECO:0000256" key="2">
    <source>
        <dbReference type="SAM" id="Phobius"/>
    </source>
</evidence>
<dbReference type="InterPro" id="IPR017937">
    <property type="entry name" value="Thioredoxin_CS"/>
</dbReference>
<keyword evidence="4" id="KW-1185">Reference proteome</keyword>